<evidence type="ECO:0000256" key="6">
    <source>
        <dbReference type="ARBA" id="ARBA00023170"/>
    </source>
</evidence>
<name>A0AA38MDM3_9CUCU</name>
<evidence type="ECO:0000313" key="11">
    <source>
        <dbReference type="Proteomes" id="UP001168821"/>
    </source>
</evidence>
<feature type="transmembrane region" description="Helical" evidence="8">
    <location>
        <begin position="267"/>
        <end position="288"/>
    </location>
</feature>
<feature type="transmembrane region" description="Helical" evidence="8">
    <location>
        <begin position="34"/>
        <end position="53"/>
    </location>
</feature>
<dbReference type="GO" id="GO:0050909">
    <property type="term" value="P:sensory perception of taste"/>
    <property type="evidence" value="ECO:0007669"/>
    <property type="project" value="InterPro"/>
</dbReference>
<comment type="similarity">
    <text evidence="8">Belongs to the insect chemoreceptor superfamily. Gustatory receptor (GR) family.</text>
</comment>
<keyword evidence="6 8" id="KW-0675">Receptor</keyword>
<evidence type="ECO:0000256" key="7">
    <source>
        <dbReference type="ARBA" id="ARBA00023224"/>
    </source>
</evidence>
<comment type="function">
    <text evidence="8">Gustatory receptor which mediates acceptance or avoidance behavior, depending on its substrates.</text>
</comment>
<dbReference type="InterPro" id="IPR013604">
    <property type="entry name" value="7TM_chemorcpt"/>
</dbReference>
<feature type="transmembrane region" description="Helical" evidence="8">
    <location>
        <begin position="228"/>
        <end position="247"/>
    </location>
</feature>
<dbReference type="GO" id="GO:0008049">
    <property type="term" value="P:male courtship behavior"/>
    <property type="evidence" value="ECO:0007669"/>
    <property type="project" value="TreeGrafter"/>
</dbReference>
<dbReference type="PANTHER" id="PTHR21143:SF104">
    <property type="entry name" value="GUSTATORY RECEPTOR 8A-RELATED"/>
    <property type="match status" value="1"/>
</dbReference>
<keyword evidence="2 8" id="KW-1003">Cell membrane</keyword>
<dbReference type="EMBL" id="JALNTZ010000005">
    <property type="protein sequence ID" value="KAJ3652266.1"/>
    <property type="molecule type" value="Genomic_DNA"/>
</dbReference>
<keyword evidence="7 8" id="KW-0807">Transducer</keyword>
<accession>A0AA38MDM3</accession>
<evidence type="ECO:0000256" key="8">
    <source>
        <dbReference type="RuleBase" id="RU363108"/>
    </source>
</evidence>
<feature type="transmembrane region" description="Helical" evidence="8">
    <location>
        <begin position="118"/>
        <end position="139"/>
    </location>
</feature>
<evidence type="ECO:0000313" key="10">
    <source>
        <dbReference type="EMBL" id="KAJ3652266.1"/>
    </source>
</evidence>
<keyword evidence="9" id="KW-0732">Signal</keyword>
<keyword evidence="3 8" id="KW-0812">Transmembrane</keyword>
<evidence type="ECO:0000256" key="3">
    <source>
        <dbReference type="ARBA" id="ARBA00022692"/>
    </source>
</evidence>
<keyword evidence="11" id="KW-1185">Reference proteome</keyword>
<dbReference type="GO" id="GO:0043025">
    <property type="term" value="C:neuronal cell body"/>
    <property type="evidence" value="ECO:0007669"/>
    <property type="project" value="TreeGrafter"/>
</dbReference>
<comment type="subcellular location">
    <subcellularLocation>
        <location evidence="1 8">Cell membrane</location>
        <topology evidence="1 8">Multi-pass membrane protein</topology>
    </subcellularLocation>
</comment>
<evidence type="ECO:0000256" key="4">
    <source>
        <dbReference type="ARBA" id="ARBA00022989"/>
    </source>
</evidence>
<evidence type="ECO:0000256" key="9">
    <source>
        <dbReference type="SAM" id="SignalP"/>
    </source>
</evidence>
<dbReference type="Pfam" id="PF08395">
    <property type="entry name" value="7tm_7"/>
    <property type="match status" value="1"/>
</dbReference>
<keyword evidence="4 8" id="KW-1133">Transmembrane helix</keyword>
<dbReference type="GO" id="GO:0007635">
    <property type="term" value="P:chemosensory behavior"/>
    <property type="evidence" value="ECO:0007669"/>
    <property type="project" value="TreeGrafter"/>
</dbReference>
<dbReference type="AlphaFoldDB" id="A0AA38MDM3"/>
<dbReference type="GO" id="GO:0030424">
    <property type="term" value="C:axon"/>
    <property type="evidence" value="ECO:0007669"/>
    <property type="project" value="TreeGrafter"/>
</dbReference>
<feature type="transmembrane region" description="Helical" evidence="8">
    <location>
        <begin position="343"/>
        <end position="361"/>
    </location>
</feature>
<dbReference type="PANTHER" id="PTHR21143">
    <property type="entry name" value="INVERTEBRATE GUSTATORY RECEPTOR"/>
    <property type="match status" value="1"/>
</dbReference>
<feature type="transmembrane region" description="Helical" evidence="8">
    <location>
        <begin position="73"/>
        <end position="91"/>
    </location>
</feature>
<evidence type="ECO:0000256" key="5">
    <source>
        <dbReference type="ARBA" id="ARBA00023136"/>
    </source>
</evidence>
<evidence type="ECO:0000256" key="1">
    <source>
        <dbReference type="ARBA" id="ARBA00004651"/>
    </source>
</evidence>
<dbReference type="GO" id="GO:0005886">
    <property type="term" value="C:plasma membrane"/>
    <property type="evidence" value="ECO:0007669"/>
    <property type="project" value="UniProtKB-SubCell"/>
</dbReference>
<feature type="signal peptide" evidence="9">
    <location>
        <begin position="1"/>
        <end position="17"/>
    </location>
</feature>
<feature type="chain" id="PRO_5041304363" description="Gustatory receptor" evidence="9">
    <location>
        <begin position="18"/>
        <end position="362"/>
    </location>
</feature>
<organism evidence="10 11">
    <name type="scientific">Zophobas morio</name>
    <dbReference type="NCBI Taxonomy" id="2755281"/>
    <lineage>
        <taxon>Eukaryota</taxon>
        <taxon>Metazoa</taxon>
        <taxon>Ecdysozoa</taxon>
        <taxon>Arthropoda</taxon>
        <taxon>Hexapoda</taxon>
        <taxon>Insecta</taxon>
        <taxon>Pterygota</taxon>
        <taxon>Neoptera</taxon>
        <taxon>Endopterygota</taxon>
        <taxon>Coleoptera</taxon>
        <taxon>Polyphaga</taxon>
        <taxon>Cucujiformia</taxon>
        <taxon>Tenebrionidae</taxon>
        <taxon>Zophobas</taxon>
    </lineage>
</organism>
<dbReference type="GO" id="GO:0030425">
    <property type="term" value="C:dendrite"/>
    <property type="evidence" value="ECO:0007669"/>
    <property type="project" value="TreeGrafter"/>
</dbReference>
<sequence>MDFKLLSLVFKIGTVLASTPPSTEIKRKTVTQKLYILLVFGVLTAAHLTSFYYKNFFLGYIHIKVVLCFLDEFSLYGLNFYCMITLGFYKLDKWKQLMGYFRATAYLTQYKVQKNHDILYFCLFLLVTVLHLLTSGYVVYVGCRTYGVIYVKQELIDHIWIFLDLFNKYVMCVIIKMLLSRYEGLKIFLMIYLENNKHLSKLPTPLMKKVERTMGQLRKTVDTYNEMFAWPLFLVICFTTLEILNVIDFAMFYNKELEILDNMTLNALLLVWIFVDTVVLILMADAVVQEGEKIVSLSHDLRWSFQDSEIMDDLKFEEFTTLLEKNSPTFTAASFFEIGRSTILNVLGTVVTFLIVMIQFGN</sequence>
<proteinExistence type="inferred from homology"/>
<reference evidence="10" key="1">
    <citation type="journal article" date="2023" name="G3 (Bethesda)">
        <title>Whole genome assemblies of Zophobas morio and Tenebrio molitor.</title>
        <authorList>
            <person name="Kaur S."/>
            <person name="Stinson S.A."/>
            <person name="diCenzo G.C."/>
        </authorList>
    </citation>
    <scope>NUCLEOTIDE SEQUENCE</scope>
    <source>
        <strain evidence="10">QUZm001</strain>
    </source>
</reference>
<comment type="caution">
    <text evidence="10">The sequence shown here is derived from an EMBL/GenBank/DDBJ whole genome shotgun (WGS) entry which is preliminary data.</text>
</comment>
<protein>
    <recommendedName>
        <fullName evidence="8">Gustatory receptor</fullName>
    </recommendedName>
</protein>
<keyword evidence="5 8" id="KW-0472">Membrane</keyword>
<gene>
    <name evidence="10" type="ORF">Zmor_018245</name>
</gene>
<evidence type="ECO:0000256" key="2">
    <source>
        <dbReference type="ARBA" id="ARBA00022475"/>
    </source>
</evidence>
<dbReference type="GO" id="GO:0007165">
    <property type="term" value="P:signal transduction"/>
    <property type="evidence" value="ECO:0007669"/>
    <property type="project" value="UniProtKB-KW"/>
</dbReference>
<feature type="transmembrane region" description="Helical" evidence="8">
    <location>
        <begin position="159"/>
        <end position="179"/>
    </location>
</feature>
<dbReference type="Proteomes" id="UP001168821">
    <property type="component" value="Unassembled WGS sequence"/>
</dbReference>